<gene>
    <name evidence="2" type="ORF">CAPTEDRAFT_204875</name>
</gene>
<feature type="compositionally biased region" description="Polar residues" evidence="1">
    <location>
        <begin position="328"/>
        <end position="337"/>
    </location>
</feature>
<name>R7TID1_CAPTE</name>
<evidence type="ECO:0000313" key="2">
    <source>
        <dbReference type="EMBL" id="ELT93494.1"/>
    </source>
</evidence>
<feature type="compositionally biased region" description="Polar residues" evidence="1">
    <location>
        <begin position="135"/>
        <end position="187"/>
    </location>
</feature>
<evidence type="ECO:0000256" key="1">
    <source>
        <dbReference type="SAM" id="MobiDB-lite"/>
    </source>
</evidence>
<dbReference type="HOGENOM" id="CLU_779023_0_0_1"/>
<organism evidence="2">
    <name type="scientific">Capitella teleta</name>
    <name type="common">Polychaete worm</name>
    <dbReference type="NCBI Taxonomy" id="283909"/>
    <lineage>
        <taxon>Eukaryota</taxon>
        <taxon>Metazoa</taxon>
        <taxon>Spiralia</taxon>
        <taxon>Lophotrochozoa</taxon>
        <taxon>Annelida</taxon>
        <taxon>Polychaeta</taxon>
        <taxon>Sedentaria</taxon>
        <taxon>Scolecida</taxon>
        <taxon>Capitellidae</taxon>
        <taxon>Capitella</taxon>
    </lineage>
</organism>
<reference evidence="2 4" key="2">
    <citation type="journal article" date="2013" name="Nature">
        <title>Insights into bilaterian evolution from three spiralian genomes.</title>
        <authorList>
            <person name="Simakov O."/>
            <person name="Marletaz F."/>
            <person name="Cho S.J."/>
            <person name="Edsinger-Gonzales E."/>
            <person name="Havlak P."/>
            <person name="Hellsten U."/>
            <person name="Kuo D.H."/>
            <person name="Larsson T."/>
            <person name="Lv J."/>
            <person name="Arendt D."/>
            <person name="Savage R."/>
            <person name="Osoegawa K."/>
            <person name="de Jong P."/>
            <person name="Grimwood J."/>
            <person name="Chapman J.A."/>
            <person name="Shapiro H."/>
            <person name="Aerts A."/>
            <person name="Otillar R.P."/>
            <person name="Terry A.Y."/>
            <person name="Boore J.L."/>
            <person name="Grigoriev I.V."/>
            <person name="Lindberg D.R."/>
            <person name="Seaver E.C."/>
            <person name="Weisblat D.A."/>
            <person name="Putnam N.H."/>
            <person name="Rokhsar D.S."/>
        </authorList>
    </citation>
    <scope>NUCLEOTIDE SEQUENCE</scope>
    <source>
        <strain evidence="2 4">I ESC-2004</strain>
    </source>
</reference>
<keyword evidence="4" id="KW-1185">Reference proteome</keyword>
<dbReference type="EMBL" id="KB309720">
    <property type="protein sequence ID" value="ELT93494.1"/>
    <property type="molecule type" value="Genomic_DNA"/>
</dbReference>
<dbReference type="Proteomes" id="UP000014760">
    <property type="component" value="Unassembled WGS sequence"/>
</dbReference>
<feature type="region of interest" description="Disordered" evidence="1">
    <location>
        <begin position="133"/>
        <end position="187"/>
    </location>
</feature>
<reference evidence="4" key="1">
    <citation type="submission" date="2012-12" db="EMBL/GenBank/DDBJ databases">
        <authorList>
            <person name="Hellsten U."/>
            <person name="Grimwood J."/>
            <person name="Chapman J.A."/>
            <person name="Shapiro H."/>
            <person name="Aerts A."/>
            <person name="Otillar R.P."/>
            <person name="Terry A.Y."/>
            <person name="Boore J.L."/>
            <person name="Simakov O."/>
            <person name="Marletaz F."/>
            <person name="Cho S.-J."/>
            <person name="Edsinger-Gonzales E."/>
            <person name="Havlak P."/>
            <person name="Kuo D.-H."/>
            <person name="Larsson T."/>
            <person name="Lv J."/>
            <person name="Arendt D."/>
            <person name="Savage R."/>
            <person name="Osoegawa K."/>
            <person name="de Jong P."/>
            <person name="Lindberg D.R."/>
            <person name="Seaver E.C."/>
            <person name="Weisblat D.A."/>
            <person name="Putnam N.H."/>
            <person name="Grigoriev I.V."/>
            <person name="Rokhsar D.S."/>
        </authorList>
    </citation>
    <scope>NUCLEOTIDE SEQUENCE</scope>
    <source>
        <strain evidence="4">I ESC-2004</strain>
    </source>
</reference>
<evidence type="ECO:0000313" key="4">
    <source>
        <dbReference type="Proteomes" id="UP000014760"/>
    </source>
</evidence>
<sequence>MNDDQLTQAGVNKFGDRVALRAFLNSTQPSEESHAQPDIVAQIKHHMAANNMMGLKNSKKKQLGNKNSAKHKFRIVNIGWLMDDCDCDEEYNMSLSNFDGTIIEDESQTIEEVIEQHRLPKVQLYLYSKLRDNSSSDNPSVMTPRQSSWTAPSMSTPVSNVNEESSDNPSVTTSRQSSWKAPSMTTPVSNVNEDVSISIGFIRHKREITQKAYSTTENTVLKVQIDTGADVNILPTRCYSQIFQDANFSRASPSKANLTAYAGSTIRHHETISIPCSLRTAPGEFEIEFYICDSNGPALLGHQDAIRLKMISENKKHGHRCKDHCHSETGTATNQRPGSPHVPIPEQLQGPRQVSW</sequence>
<dbReference type="EnsemblMetazoa" id="CapteT204875">
    <property type="protein sequence ID" value="CapteP204875"/>
    <property type="gene ID" value="CapteG204875"/>
</dbReference>
<dbReference type="EMBL" id="AMQN01012740">
    <property type="status" value="NOT_ANNOTATED_CDS"/>
    <property type="molecule type" value="Genomic_DNA"/>
</dbReference>
<dbReference type="AlphaFoldDB" id="R7TID1"/>
<dbReference type="OrthoDB" id="6126485at2759"/>
<protein>
    <submittedName>
        <fullName evidence="2 3">Uncharacterized protein</fullName>
    </submittedName>
</protein>
<feature type="region of interest" description="Disordered" evidence="1">
    <location>
        <begin position="319"/>
        <end position="356"/>
    </location>
</feature>
<evidence type="ECO:0000313" key="3">
    <source>
        <dbReference type="EnsemblMetazoa" id="CapteP204875"/>
    </source>
</evidence>
<proteinExistence type="predicted"/>
<accession>R7TID1</accession>
<reference evidence="3" key="3">
    <citation type="submission" date="2015-06" db="UniProtKB">
        <authorList>
            <consortium name="EnsemblMetazoa"/>
        </authorList>
    </citation>
    <scope>IDENTIFICATION</scope>
</reference>